<feature type="compositionally biased region" description="Basic and acidic residues" evidence="9">
    <location>
        <begin position="200"/>
        <end position="210"/>
    </location>
</feature>
<gene>
    <name evidence="12" type="ORF">NAPIS_ORF00675</name>
</gene>
<dbReference type="InterPro" id="IPR024166">
    <property type="entry name" value="rRNA_assembly_KRR1"/>
</dbReference>
<evidence type="ECO:0000256" key="7">
    <source>
        <dbReference type="ARBA" id="ARBA00023274"/>
    </source>
</evidence>
<comment type="subcellular location">
    <subcellularLocation>
        <location evidence="1">Nucleus</location>
        <location evidence="1">Nucleolus</location>
    </subcellularLocation>
</comment>
<dbReference type="Pfam" id="PF17903">
    <property type="entry name" value="KH_KRR1_1st"/>
    <property type="match status" value="1"/>
</dbReference>
<dbReference type="EMBL" id="KE647096">
    <property type="protein sequence ID" value="EQB61752.1"/>
    <property type="molecule type" value="Genomic_DNA"/>
</dbReference>
<dbReference type="Gene3D" id="3.30.1370.10">
    <property type="entry name" value="K Homology domain, type 1"/>
    <property type="match status" value="2"/>
</dbReference>
<dbReference type="InterPro" id="IPR041174">
    <property type="entry name" value="KRR1-like_KH1"/>
</dbReference>
<protein>
    <recommendedName>
        <fullName evidence="8">KRR-R motif-containing protein 1</fullName>
    </recommendedName>
</protein>
<dbReference type="CDD" id="cd22393">
    <property type="entry name" value="KH-I_KRR1_rpt1"/>
    <property type="match status" value="1"/>
</dbReference>
<evidence type="ECO:0000256" key="5">
    <source>
        <dbReference type="ARBA" id="ARBA00022884"/>
    </source>
</evidence>
<keyword evidence="7" id="KW-0687">Ribonucleoprotein</keyword>
<dbReference type="SUPFAM" id="SSF54791">
    <property type="entry name" value="Eukaryotic type KH-domain (KH-domain type I)"/>
    <property type="match status" value="1"/>
</dbReference>
<keyword evidence="4" id="KW-0698">rRNA processing</keyword>
<dbReference type="OrthoDB" id="441223at2759"/>
<evidence type="ECO:0000256" key="8">
    <source>
        <dbReference type="ARBA" id="ARBA00032993"/>
    </source>
</evidence>
<comment type="similarity">
    <text evidence="2">Belongs to the KRR1 family.</text>
</comment>
<evidence type="ECO:0000259" key="10">
    <source>
        <dbReference type="Pfam" id="PF17903"/>
    </source>
</evidence>
<evidence type="ECO:0000256" key="9">
    <source>
        <dbReference type="SAM" id="MobiDB-lite"/>
    </source>
</evidence>
<dbReference type="InterPro" id="IPR048548">
    <property type="entry name" value="KRR1-like_KH2"/>
</dbReference>
<name>T0L2H8_9MICR</name>
<keyword evidence="3" id="KW-0690">Ribosome biogenesis</keyword>
<proteinExistence type="inferred from homology"/>
<evidence type="ECO:0000256" key="2">
    <source>
        <dbReference type="ARBA" id="ARBA00009344"/>
    </source>
</evidence>
<feature type="domain" description="KRR1 small subunit processome component second KH" evidence="11">
    <location>
        <begin position="103"/>
        <end position="191"/>
    </location>
</feature>
<reference evidence="12 13" key="1">
    <citation type="journal article" date="2013" name="BMC Genomics">
        <title>Genome sequencing and comparative genomics of honey bee microsporidia, Nosema apis reveal novel insights into host-parasite interactions.</title>
        <authorList>
            <person name="Chen Yp."/>
            <person name="Pettis J.S."/>
            <person name="Zhao Y."/>
            <person name="Liu X."/>
            <person name="Tallon L.J."/>
            <person name="Sadzewicz L.D."/>
            <person name="Li R."/>
            <person name="Zheng H."/>
            <person name="Huang S."/>
            <person name="Zhang X."/>
            <person name="Hamilton M.C."/>
            <person name="Pernal S.F."/>
            <person name="Melathopoulos A.P."/>
            <person name="Yan X."/>
            <person name="Evans J.D."/>
        </authorList>
    </citation>
    <scope>NUCLEOTIDE SEQUENCE [LARGE SCALE GENOMIC DNA]</scope>
    <source>
        <strain evidence="12 13">BRL 01</strain>
    </source>
</reference>
<evidence type="ECO:0000313" key="12">
    <source>
        <dbReference type="EMBL" id="EQB61752.1"/>
    </source>
</evidence>
<dbReference type="GO" id="GO:0006364">
    <property type="term" value="P:rRNA processing"/>
    <property type="evidence" value="ECO:0007669"/>
    <property type="project" value="UniProtKB-KW"/>
</dbReference>
<sequence length="221" mass="26052">MENIIFSEKDFKHQFNEKSSLIVYYPKYREKYIKQVSQYIKKALENKKLSCIINYEERSIEISTNKQTRDPFIFIKGCEFIKIICKNIEVEIGMKVLEDDFCGEIIDLKRFSTNEKVLERRRDRLIGKNSMVLKAIKMVSKCHIIITGKNVGVVGSYEGVSMVKQIVVDCVKNNLHPVYQLKKLIVKNKLETDAEMKNEDWSQHVPEYKKKNQKKTKKFVK</sequence>
<keyword evidence="5" id="KW-0694">RNA-binding</keyword>
<evidence type="ECO:0000256" key="4">
    <source>
        <dbReference type="ARBA" id="ARBA00022552"/>
    </source>
</evidence>
<evidence type="ECO:0000259" key="11">
    <source>
        <dbReference type="Pfam" id="PF21800"/>
    </source>
</evidence>
<dbReference type="Proteomes" id="UP000053780">
    <property type="component" value="Unassembled WGS sequence"/>
</dbReference>
<dbReference type="Pfam" id="PF21800">
    <property type="entry name" value="KH_KRR1_2nd"/>
    <property type="match status" value="1"/>
</dbReference>
<feature type="compositionally biased region" description="Basic residues" evidence="9">
    <location>
        <begin position="211"/>
        <end position="221"/>
    </location>
</feature>
<accession>T0L2H8</accession>
<feature type="domain" description="KRR1 small subunit processome component first KH" evidence="10">
    <location>
        <begin position="19"/>
        <end position="99"/>
    </location>
</feature>
<dbReference type="VEuPathDB" id="MicrosporidiaDB:NAPIS_ORF00675"/>
<feature type="region of interest" description="Disordered" evidence="9">
    <location>
        <begin position="200"/>
        <end position="221"/>
    </location>
</feature>
<dbReference type="InterPro" id="IPR048550">
    <property type="entry name" value="KRR1-like_KH1_euk"/>
</dbReference>
<dbReference type="GO" id="GO:0003723">
    <property type="term" value="F:RNA binding"/>
    <property type="evidence" value="ECO:0007669"/>
    <property type="project" value="UniProtKB-KW"/>
</dbReference>
<evidence type="ECO:0000256" key="3">
    <source>
        <dbReference type="ARBA" id="ARBA00022517"/>
    </source>
</evidence>
<evidence type="ECO:0000256" key="6">
    <source>
        <dbReference type="ARBA" id="ARBA00023242"/>
    </source>
</evidence>
<dbReference type="HOGENOM" id="CLU_040185_1_1_1"/>
<keyword evidence="6" id="KW-0539">Nucleus</keyword>
<evidence type="ECO:0000256" key="1">
    <source>
        <dbReference type="ARBA" id="ARBA00004604"/>
    </source>
</evidence>
<dbReference type="PANTHER" id="PTHR12581:SF0">
    <property type="entry name" value="KRR1 SMALL SUBUNIT PROCESSOME COMPONENT HOMOLOG"/>
    <property type="match status" value="1"/>
</dbReference>
<dbReference type="PANTHER" id="PTHR12581">
    <property type="entry name" value="HIV-1 REV BINDING PROTEIN 2, 3"/>
    <property type="match status" value="1"/>
</dbReference>
<evidence type="ECO:0000313" key="13">
    <source>
        <dbReference type="Proteomes" id="UP000053780"/>
    </source>
</evidence>
<organism evidence="12 13">
    <name type="scientific">Vairimorpha apis BRL 01</name>
    <dbReference type="NCBI Taxonomy" id="1037528"/>
    <lineage>
        <taxon>Eukaryota</taxon>
        <taxon>Fungi</taxon>
        <taxon>Fungi incertae sedis</taxon>
        <taxon>Microsporidia</taxon>
        <taxon>Nosematidae</taxon>
        <taxon>Vairimorpha</taxon>
    </lineage>
</organism>
<dbReference type="InterPro" id="IPR036612">
    <property type="entry name" value="KH_dom_type_1_sf"/>
</dbReference>
<dbReference type="GO" id="GO:0032040">
    <property type="term" value="C:small-subunit processome"/>
    <property type="evidence" value="ECO:0007669"/>
    <property type="project" value="TreeGrafter"/>
</dbReference>
<keyword evidence="13" id="KW-1185">Reference proteome</keyword>
<dbReference type="AlphaFoldDB" id="T0L2H8"/>